<comment type="caution">
    <text evidence="1">The sequence shown here is derived from an EMBL/GenBank/DDBJ whole genome shotgun (WGS) entry which is preliminary data.</text>
</comment>
<evidence type="ECO:0000313" key="1">
    <source>
        <dbReference type="EMBL" id="GEU82792.1"/>
    </source>
</evidence>
<proteinExistence type="predicted"/>
<protein>
    <submittedName>
        <fullName evidence="1">Uncharacterized protein</fullName>
    </submittedName>
</protein>
<reference evidence="1" key="1">
    <citation type="journal article" date="2019" name="Sci. Rep.">
        <title>Draft genome of Tanacetum cinerariifolium, the natural source of mosquito coil.</title>
        <authorList>
            <person name="Yamashiro T."/>
            <person name="Shiraishi A."/>
            <person name="Satake H."/>
            <person name="Nakayama K."/>
        </authorList>
    </citation>
    <scope>NUCLEOTIDE SEQUENCE</scope>
</reference>
<gene>
    <name evidence="1" type="ORF">Tci_054770</name>
</gene>
<feature type="non-terminal residue" evidence="1">
    <location>
        <position position="1"/>
    </location>
</feature>
<accession>A0A6L2NCH7</accession>
<dbReference type="EMBL" id="BKCJ010008550">
    <property type="protein sequence ID" value="GEU82792.1"/>
    <property type="molecule type" value="Genomic_DNA"/>
</dbReference>
<organism evidence="1">
    <name type="scientific">Tanacetum cinerariifolium</name>
    <name type="common">Dalmatian daisy</name>
    <name type="synonym">Chrysanthemum cinerariifolium</name>
    <dbReference type="NCBI Taxonomy" id="118510"/>
    <lineage>
        <taxon>Eukaryota</taxon>
        <taxon>Viridiplantae</taxon>
        <taxon>Streptophyta</taxon>
        <taxon>Embryophyta</taxon>
        <taxon>Tracheophyta</taxon>
        <taxon>Spermatophyta</taxon>
        <taxon>Magnoliopsida</taxon>
        <taxon>eudicotyledons</taxon>
        <taxon>Gunneridae</taxon>
        <taxon>Pentapetalae</taxon>
        <taxon>asterids</taxon>
        <taxon>campanulids</taxon>
        <taxon>Asterales</taxon>
        <taxon>Asteraceae</taxon>
        <taxon>Asteroideae</taxon>
        <taxon>Anthemideae</taxon>
        <taxon>Anthemidinae</taxon>
        <taxon>Tanacetum</taxon>
    </lineage>
</organism>
<sequence length="166" mass="17942">IWHQIDASTEIGSFLSKTTEQCSFSRVQAISLNFSLLLIKALRVEANLGMRIKASKDKELKLKGITVSFVASGAFSTTGGEIEGPSYETPLQVVIAFISFFGLATVLPRRVPELEGDAPWRCLFELGKVGRACGRYWEWWRVAGKGGSGAVSGGGKNGLECTVIVI</sequence>
<dbReference type="AlphaFoldDB" id="A0A6L2NCH7"/>
<name>A0A6L2NCH7_TANCI</name>